<evidence type="ECO:0000313" key="2">
    <source>
        <dbReference type="EMBL" id="MBG6092334.1"/>
    </source>
</evidence>
<dbReference type="EMBL" id="JADOUA010000001">
    <property type="protein sequence ID" value="MBG6092334.1"/>
    <property type="molecule type" value="Genomic_DNA"/>
</dbReference>
<dbReference type="RefSeq" id="WP_197014531.1">
    <property type="nucleotide sequence ID" value="NZ_BAABES010000012.1"/>
</dbReference>
<name>A0A931DPE8_9ACTN</name>
<gene>
    <name evidence="2" type="ORF">IW256_006447</name>
</gene>
<evidence type="ECO:0000313" key="3">
    <source>
        <dbReference type="Proteomes" id="UP000614047"/>
    </source>
</evidence>
<protein>
    <submittedName>
        <fullName evidence="2">Uncharacterized protein</fullName>
    </submittedName>
</protein>
<feature type="region of interest" description="Disordered" evidence="1">
    <location>
        <begin position="61"/>
        <end position="80"/>
    </location>
</feature>
<sequence length="80" mass="8751">MVCTKCDFYTPKDSTKAQLFEAKDNLQRMSVSIPLTDDERAAVDEGQAALDQVLQCLADIATPPDQPHANSAPSPACHYR</sequence>
<organism evidence="2 3">
    <name type="scientific">Actinomadura viridis</name>
    <dbReference type="NCBI Taxonomy" id="58110"/>
    <lineage>
        <taxon>Bacteria</taxon>
        <taxon>Bacillati</taxon>
        <taxon>Actinomycetota</taxon>
        <taxon>Actinomycetes</taxon>
        <taxon>Streptosporangiales</taxon>
        <taxon>Thermomonosporaceae</taxon>
        <taxon>Actinomadura</taxon>
    </lineage>
</organism>
<evidence type="ECO:0000256" key="1">
    <source>
        <dbReference type="SAM" id="MobiDB-lite"/>
    </source>
</evidence>
<dbReference type="Proteomes" id="UP000614047">
    <property type="component" value="Unassembled WGS sequence"/>
</dbReference>
<keyword evidence="3" id="KW-1185">Reference proteome</keyword>
<proteinExistence type="predicted"/>
<dbReference type="AlphaFoldDB" id="A0A931DPE8"/>
<comment type="caution">
    <text evidence="2">The sequence shown here is derived from an EMBL/GenBank/DDBJ whole genome shotgun (WGS) entry which is preliminary data.</text>
</comment>
<accession>A0A931DPE8</accession>
<reference evidence="2" key="1">
    <citation type="submission" date="2020-11" db="EMBL/GenBank/DDBJ databases">
        <title>Sequencing the genomes of 1000 actinobacteria strains.</title>
        <authorList>
            <person name="Klenk H.-P."/>
        </authorList>
    </citation>
    <scope>NUCLEOTIDE SEQUENCE</scope>
    <source>
        <strain evidence="2">DSM 43175</strain>
    </source>
</reference>